<evidence type="ECO:0000256" key="1">
    <source>
        <dbReference type="SAM" id="MobiDB-lite"/>
    </source>
</evidence>
<gene>
    <name evidence="2" type="ORF">FNV43_RR08264</name>
</gene>
<reference evidence="2" key="1">
    <citation type="submission" date="2020-03" db="EMBL/GenBank/DDBJ databases">
        <title>A high-quality chromosome-level genome assembly of a woody plant with both climbing and erect habits, Rhamnella rubrinervis.</title>
        <authorList>
            <person name="Lu Z."/>
            <person name="Yang Y."/>
            <person name="Zhu X."/>
            <person name="Sun Y."/>
        </authorList>
    </citation>
    <scope>NUCLEOTIDE SEQUENCE</scope>
    <source>
        <strain evidence="2">BYM</strain>
        <tissue evidence="2">Leaf</tissue>
    </source>
</reference>
<feature type="region of interest" description="Disordered" evidence="1">
    <location>
        <begin position="1"/>
        <end position="92"/>
    </location>
</feature>
<keyword evidence="3" id="KW-1185">Reference proteome</keyword>
<feature type="compositionally biased region" description="Basic and acidic residues" evidence="1">
    <location>
        <begin position="47"/>
        <end position="58"/>
    </location>
</feature>
<name>A0A8K0MMX5_9ROSA</name>
<organism evidence="2 3">
    <name type="scientific">Rhamnella rubrinervis</name>
    <dbReference type="NCBI Taxonomy" id="2594499"/>
    <lineage>
        <taxon>Eukaryota</taxon>
        <taxon>Viridiplantae</taxon>
        <taxon>Streptophyta</taxon>
        <taxon>Embryophyta</taxon>
        <taxon>Tracheophyta</taxon>
        <taxon>Spermatophyta</taxon>
        <taxon>Magnoliopsida</taxon>
        <taxon>eudicotyledons</taxon>
        <taxon>Gunneridae</taxon>
        <taxon>Pentapetalae</taxon>
        <taxon>rosids</taxon>
        <taxon>fabids</taxon>
        <taxon>Rosales</taxon>
        <taxon>Rhamnaceae</taxon>
        <taxon>rhamnoid group</taxon>
        <taxon>Rhamneae</taxon>
        <taxon>Rhamnella</taxon>
    </lineage>
</organism>
<dbReference type="OrthoDB" id="1747470at2759"/>
<dbReference type="AlphaFoldDB" id="A0A8K0MMX5"/>
<feature type="compositionally biased region" description="Basic residues" evidence="1">
    <location>
        <begin position="68"/>
        <end position="79"/>
    </location>
</feature>
<feature type="compositionally biased region" description="Basic and acidic residues" evidence="1">
    <location>
        <begin position="21"/>
        <end position="34"/>
    </location>
</feature>
<evidence type="ECO:0000313" key="2">
    <source>
        <dbReference type="EMBL" id="KAF3452166.1"/>
    </source>
</evidence>
<dbReference type="EMBL" id="VOIH02000003">
    <property type="protein sequence ID" value="KAF3452166.1"/>
    <property type="molecule type" value="Genomic_DNA"/>
</dbReference>
<accession>A0A8K0MMX5</accession>
<evidence type="ECO:0000313" key="3">
    <source>
        <dbReference type="Proteomes" id="UP000796880"/>
    </source>
</evidence>
<sequence length="187" mass="21657">MSIKEREGLTRPLSTSSEAPIQKKAEKCRSDVQARGRNAASTQALGHRADLVRSEEHNPGQPSEFYPRYHKSLPSHRSRVPPLPQLSKMEQIRLRTREMRERREKKREGSAETQVPLPELPKPEVEVEGLLSEKKRQMIWTVVALAEQEAYREDWGNEELDEASKIMKKLFIIRPIEEKTFGMMVVE</sequence>
<dbReference type="Proteomes" id="UP000796880">
    <property type="component" value="Unassembled WGS sequence"/>
</dbReference>
<comment type="caution">
    <text evidence="2">The sequence shown here is derived from an EMBL/GenBank/DDBJ whole genome shotgun (WGS) entry which is preliminary data.</text>
</comment>
<protein>
    <submittedName>
        <fullName evidence="2">Uncharacterized protein</fullName>
    </submittedName>
</protein>
<proteinExistence type="predicted"/>